<keyword evidence="1" id="KW-0732">Signal</keyword>
<comment type="caution">
    <text evidence="2">The sequence shown here is derived from an EMBL/GenBank/DDBJ whole genome shotgun (WGS) entry which is preliminary data.</text>
</comment>
<dbReference type="EMBL" id="RXNU01000010">
    <property type="protein sequence ID" value="RTR37759.1"/>
    <property type="molecule type" value="Genomic_DNA"/>
</dbReference>
<proteinExistence type="predicted"/>
<organism evidence="2 3">
    <name type="scientific">Shewanella canadensis</name>
    <dbReference type="NCBI Taxonomy" id="271096"/>
    <lineage>
        <taxon>Bacteria</taxon>
        <taxon>Pseudomonadati</taxon>
        <taxon>Pseudomonadota</taxon>
        <taxon>Gammaproteobacteria</taxon>
        <taxon>Alteromonadales</taxon>
        <taxon>Shewanellaceae</taxon>
        <taxon>Shewanella</taxon>
    </lineage>
</organism>
<accession>A0A431WRC1</accession>
<dbReference type="Proteomes" id="UP000267448">
    <property type="component" value="Unassembled WGS sequence"/>
</dbReference>
<name>A0A431WRC1_9GAMM</name>
<feature type="signal peptide" evidence="1">
    <location>
        <begin position="1"/>
        <end position="24"/>
    </location>
</feature>
<protein>
    <recommendedName>
        <fullName evidence="4">Haem-binding uptake Tiki superfamily ChaN domain-containing protein</fullName>
    </recommendedName>
</protein>
<gene>
    <name evidence="2" type="ORF">EKG38_17220</name>
</gene>
<reference evidence="2 3" key="1">
    <citation type="submission" date="2018-12" db="EMBL/GenBank/DDBJ databases">
        <authorList>
            <person name="Yu L."/>
        </authorList>
    </citation>
    <scope>NUCLEOTIDE SEQUENCE [LARGE SCALE GENOMIC DNA]</scope>
    <source>
        <strain evidence="2 3">HAW-EB2</strain>
    </source>
</reference>
<evidence type="ECO:0000313" key="2">
    <source>
        <dbReference type="EMBL" id="RTR37759.1"/>
    </source>
</evidence>
<evidence type="ECO:0000313" key="3">
    <source>
        <dbReference type="Proteomes" id="UP000267448"/>
    </source>
</evidence>
<keyword evidence="3" id="KW-1185">Reference proteome</keyword>
<dbReference type="RefSeq" id="WP_126521457.1">
    <property type="nucleotide sequence ID" value="NZ_RXNU01000010.1"/>
</dbReference>
<sequence>MISVKRVLLLILAAVIGSPVNLYACDALPSQIDSVIKDSKNNIILVGEMHGTRESPEKFYQIICNALKNQERRLVVGIELSEGQIIMDGDAKHLESSIQNSEVWRTQHDGKTSLAMYDLLMKLNELVKADALDLLFFESEDEQRDLDMSKKIIESISEHNLIIALTGNRHNKIKHGNSWDLASKNMGAYIKESGEAVVSVNLLQTGGTAWVCESGCKVHQLRDRDLSTKEEVFNAGEKSRYEIHWMLGKVSSSAPRIFSEN</sequence>
<dbReference type="AlphaFoldDB" id="A0A431WRC1"/>
<evidence type="ECO:0000256" key="1">
    <source>
        <dbReference type="SAM" id="SignalP"/>
    </source>
</evidence>
<evidence type="ECO:0008006" key="4">
    <source>
        <dbReference type="Google" id="ProtNLM"/>
    </source>
</evidence>
<dbReference type="OrthoDB" id="1409169at2"/>
<feature type="chain" id="PRO_5019441099" description="Haem-binding uptake Tiki superfamily ChaN domain-containing protein" evidence="1">
    <location>
        <begin position="25"/>
        <end position="261"/>
    </location>
</feature>